<keyword evidence="3" id="KW-0732">Signal</keyword>
<dbReference type="EMBL" id="CP096649">
    <property type="protein sequence ID" value="UQK58515.1"/>
    <property type="molecule type" value="Genomic_DNA"/>
</dbReference>
<dbReference type="InterPro" id="IPR046357">
    <property type="entry name" value="PPIase_dom_sf"/>
</dbReference>
<dbReference type="Pfam" id="PF13624">
    <property type="entry name" value="SurA_N_3"/>
    <property type="match status" value="1"/>
</dbReference>
<evidence type="ECO:0000256" key="3">
    <source>
        <dbReference type="SAM" id="SignalP"/>
    </source>
</evidence>
<evidence type="ECO:0000313" key="5">
    <source>
        <dbReference type="EMBL" id="UQK58515.1"/>
    </source>
</evidence>
<evidence type="ECO:0000313" key="6">
    <source>
        <dbReference type="Proteomes" id="UP000831151"/>
    </source>
</evidence>
<feature type="compositionally biased region" description="Basic and acidic residues" evidence="2">
    <location>
        <begin position="323"/>
        <end position="353"/>
    </location>
</feature>
<feature type="chain" id="PRO_5039228746" evidence="3">
    <location>
        <begin position="26"/>
        <end position="353"/>
    </location>
</feature>
<dbReference type="PROSITE" id="PS50198">
    <property type="entry name" value="PPIC_PPIASE_2"/>
    <property type="match status" value="1"/>
</dbReference>
<name>A0A9E7DID0_9FIRM</name>
<keyword evidence="1 5" id="KW-0413">Isomerase</keyword>
<accession>A0A9E7DID0</accession>
<dbReference type="RefSeq" id="WP_164993635.1">
    <property type="nucleotide sequence ID" value="NZ_CP096649.1"/>
</dbReference>
<proteinExistence type="predicted"/>
<dbReference type="SUPFAM" id="SSF109998">
    <property type="entry name" value="Triger factor/SurA peptide-binding domain-like"/>
    <property type="match status" value="1"/>
</dbReference>
<protein>
    <submittedName>
        <fullName evidence="5">Peptidylprolyl isomerase</fullName>
        <ecNumber evidence="5">5.2.1.8</ecNumber>
    </submittedName>
</protein>
<sequence>MKKNIKIILLVLTVMSILFATSCKKADEDAVATVNGKAISEKDFTENYKVYERMYKQQLGEEALKKTDKDGVSFKDKLKDNILEKLIVDELINQEIDKKKIAIEDEEVNKLYEQTIKDMGGKEQYEQFLKQQNITDDFIKDSIKKDYKQQKLEESFYKDNKITDEEIKEFYDSNKDKLIKYSLSQIMADNEDDAKKLYDRLQAGEDFAELAKKESSDTYSASNGGKMGEVQASSMPEEFLNAVSSTEIGSYSKVFKSDMGYHIVKVEDKKDQLEDLKAEIEQTLKTQKFVGYMKELRANADVKKMDLPEIKDDDVKTDDEAKDADNKDADTKDDSKDTETKDDSEAEDKSDNK</sequence>
<dbReference type="SUPFAM" id="SSF54534">
    <property type="entry name" value="FKBP-like"/>
    <property type="match status" value="1"/>
</dbReference>
<dbReference type="InterPro" id="IPR027304">
    <property type="entry name" value="Trigger_fact/SurA_dom_sf"/>
</dbReference>
<feature type="region of interest" description="Disordered" evidence="2">
    <location>
        <begin position="301"/>
        <end position="353"/>
    </location>
</feature>
<dbReference type="PROSITE" id="PS51257">
    <property type="entry name" value="PROKAR_LIPOPROTEIN"/>
    <property type="match status" value="1"/>
</dbReference>
<dbReference type="Gene3D" id="1.10.4030.10">
    <property type="entry name" value="Porin chaperone SurA, peptide-binding domain"/>
    <property type="match status" value="1"/>
</dbReference>
<dbReference type="Gene3D" id="3.10.50.40">
    <property type="match status" value="1"/>
</dbReference>
<dbReference type="EC" id="5.2.1.8" evidence="5"/>
<gene>
    <name evidence="5" type="ORF">M1R53_04560</name>
</gene>
<dbReference type="PANTHER" id="PTHR47245">
    <property type="entry name" value="PEPTIDYLPROLYL ISOMERASE"/>
    <property type="match status" value="1"/>
</dbReference>
<dbReference type="GO" id="GO:0003755">
    <property type="term" value="F:peptidyl-prolyl cis-trans isomerase activity"/>
    <property type="evidence" value="ECO:0007669"/>
    <property type="project" value="UniProtKB-KW"/>
</dbReference>
<keyword evidence="6" id="KW-1185">Reference proteome</keyword>
<dbReference type="InterPro" id="IPR000297">
    <property type="entry name" value="PPIase_PpiC"/>
</dbReference>
<dbReference type="PROSITE" id="PS01096">
    <property type="entry name" value="PPIC_PPIASE_1"/>
    <property type="match status" value="1"/>
</dbReference>
<keyword evidence="1" id="KW-0697">Rotamase</keyword>
<evidence type="ECO:0000256" key="2">
    <source>
        <dbReference type="SAM" id="MobiDB-lite"/>
    </source>
</evidence>
<dbReference type="KEGG" id="fms:M1R53_04560"/>
<dbReference type="InterPro" id="IPR050245">
    <property type="entry name" value="PrsA_foldase"/>
</dbReference>
<reference evidence="5" key="1">
    <citation type="submission" date="2022-04" db="EMBL/GenBank/DDBJ databases">
        <title>Complete genome sequences of Ezakiella coagulans and Fenollaria massiliensis.</title>
        <authorList>
            <person name="France M.T."/>
            <person name="Clifford J."/>
            <person name="Narina S."/>
            <person name="Rutt L."/>
            <person name="Ravel J."/>
        </authorList>
    </citation>
    <scope>NUCLEOTIDE SEQUENCE</scope>
    <source>
        <strain evidence="5">C0061C2</strain>
    </source>
</reference>
<organism evidence="5 6">
    <name type="scientific">Fenollaria massiliensis</name>
    <dbReference type="NCBI Taxonomy" id="938288"/>
    <lineage>
        <taxon>Bacteria</taxon>
        <taxon>Bacillati</taxon>
        <taxon>Bacillota</taxon>
        <taxon>Clostridia</taxon>
        <taxon>Eubacteriales</taxon>
        <taxon>Fenollaria</taxon>
    </lineage>
</organism>
<evidence type="ECO:0000256" key="1">
    <source>
        <dbReference type="PROSITE-ProRule" id="PRU00278"/>
    </source>
</evidence>
<dbReference type="Pfam" id="PF00639">
    <property type="entry name" value="Rotamase"/>
    <property type="match status" value="1"/>
</dbReference>
<feature type="compositionally biased region" description="Basic and acidic residues" evidence="2">
    <location>
        <begin position="301"/>
        <end position="314"/>
    </location>
</feature>
<dbReference type="AlphaFoldDB" id="A0A9E7DID0"/>
<dbReference type="PANTHER" id="PTHR47245:SF2">
    <property type="entry name" value="PEPTIDYL-PROLYL CIS-TRANS ISOMERASE HP_0175-RELATED"/>
    <property type="match status" value="1"/>
</dbReference>
<feature type="domain" description="PpiC" evidence="4">
    <location>
        <begin position="178"/>
        <end position="268"/>
    </location>
</feature>
<dbReference type="Proteomes" id="UP000831151">
    <property type="component" value="Chromosome"/>
</dbReference>
<dbReference type="InterPro" id="IPR023058">
    <property type="entry name" value="PPIase_PpiC_CS"/>
</dbReference>
<feature type="signal peptide" evidence="3">
    <location>
        <begin position="1"/>
        <end position="25"/>
    </location>
</feature>
<evidence type="ECO:0000259" key="4">
    <source>
        <dbReference type="PROSITE" id="PS50198"/>
    </source>
</evidence>